<keyword evidence="7" id="KW-1185">Reference proteome</keyword>
<evidence type="ECO:0000256" key="4">
    <source>
        <dbReference type="SAM" id="MobiDB-lite"/>
    </source>
</evidence>
<evidence type="ECO:0000256" key="1">
    <source>
        <dbReference type="ARBA" id="ARBA00023125"/>
    </source>
</evidence>
<feature type="domain" description="KN homeodomain" evidence="5">
    <location>
        <begin position="1"/>
        <end position="23"/>
    </location>
</feature>
<evidence type="ECO:0000313" key="6">
    <source>
        <dbReference type="EMBL" id="OBS68184.1"/>
    </source>
</evidence>
<comment type="caution">
    <text evidence="6">The sequence shown here is derived from an EMBL/GenBank/DDBJ whole genome shotgun (WGS) entry which is preliminary data.</text>
</comment>
<evidence type="ECO:0000259" key="5">
    <source>
        <dbReference type="Pfam" id="PF05920"/>
    </source>
</evidence>
<dbReference type="AlphaFoldDB" id="A0A1A6GQN1"/>
<evidence type="ECO:0000313" key="7">
    <source>
        <dbReference type="Proteomes" id="UP000092124"/>
    </source>
</evidence>
<feature type="region of interest" description="Disordered" evidence="4">
    <location>
        <begin position="135"/>
        <end position="189"/>
    </location>
</feature>
<dbReference type="EMBL" id="LZPO01076049">
    <property type="protein sequence ID" value="OBS68184.1"/>
    <property type="molecule type" value="Genomic_DNA"/>
</dbReference>
<dbReference type="CDD" id="cd00086">
    <property type="entry name" value="homeodomain"/>
    <property type="match status" value="1"/>
</dbReference>
<name>A0A1A6GQN1_NEOLE</name>
<dbReference type="InterPro" id="IPR008422">
    <property type="entry name" value="KN_HD"/>
</dbReference>
<feature type="compositionally biased region" description="Basic and acidic residues" evidence="4">
    <location>
        <begin position="173"/>
        <end position="189"/>
    </location>
</feature>
<reference evidence="6 7" key="1">
    <citation type="submission" date="2016-06" db="EMBL/GenBank/DDBJ databases">
        <title>The Draft Genome Sequence and Annotation of the Desert Woodrat Neotoma lepida.</title>
        <authorList>
            <person name="Campbell M."/>
            <person name="Oakeson K.F."/>
            <person name="Yandell M."/>
            <person name="Halpert J.R."/>
            <person name="Dearing D."/>
        </authorList>
    </citation>
    <scope>NUCLEOTIDE SEQUENCE [LARGE SCALE GENOMIC DNA]</scope>
    <source>
        <strain evidence="6">417</strain>
        <tissue evidence="6">Liver</tissue>
    </source>
</reference>
<accession>A0A1A6GQN1</accession>
<dbReference type="Gene3D" id="1.10.10.60">
    <property type="entry name" value="Homeodomain-like"/>
    <property type="match status" value="1"/>
</dbReference>
<sequence>HPYPSEEQKKQLAQDTGLTILQIWFGPVVSFTFSANDFLMSQGAAYSPEGQPMGSFVLDGQQHMGIRPAGPMSGMGMNMGMDGQWHYMFAEHARGLRFSGWSNGNEYGTAKLHSSPDDPTPYSVKTWTPNAFVFAKPSPPPSHDDARRTPYPPWNDYKFRERELQSPSVKGWELSKKPHFKGKEKSREG</sequence>
<keyword evidence="3" id="KW-0539">Nucleus</keyword>
<dbReference type="GO" id="GO:0006355">
    <property type="term" value="P:regulation of DNA-templated transcription"/>
    <property type="evidence" value="ECO:0007669"/>
    <property type="project" value="InterPro"/>
</dbReference>
<keyword evidence="2" id="KW-0371">Homeobox</keyword>
<dbReference type="Pfam" id="PF05920">
    <property type="entry name" value="Homeobox_KN"/>
    <property type="match status" value="1"/>
</dbReference>
<evidence type="ECO:0000256" key="2">
    <source>
        <dbReference type="ARBA" id="ARBA00023155"/>
    </source>
</evidence>
<dbReference type="Proteomes" id="UP000092124">
    <property type="component" value="Unassembled WGS sequence"/>
</dbReference>
<organism evidence="6 7">
    <name type="scientific">Neotoma lepida</name>
    <name type="common">Desert woodrat</name>
    <dbReference type="NCBI Taxonomy" id="56216"/>
    <lineage>
        <taxon>Eukaryota</taxon>
        <taxon>Metazoa</taxon>
        <taxon>Chordata</taxon>
        <taxon>Craniata</taxon>
        <taxon>Vertebrata</taxon>
        <taxon>Euteleostomi</taxon>
        <taxon>Mammalia</taxon>
        <taxon>Eutheria</taxon>
        <taxon>Euarchontoglires</taxon>
        <taxon>Glires</taxon>
        <taxon>Rodentia</taxon>
        <taxon>Myomorpha</taxon>
        <taxon>Muroidea</taxon>
        <taxon>Cricetidae</taxon>
        <taxon>Neotominae</taxon>
        <taxon>Neotoma</taxon>
    </lineage>
</organism>
<evidence type="ECO:0000256" key="3">
    <source>
        <dbReference type="ARBA" id="ARBA00023242"/>
    </source>
</evidence>
<dbReference type="GO" id="GO:0003677">
    <property type="term" value="F:DNA binding"/>
    <property type="evidence" value="ECO:0007669"/>
    <property type="project" value="UniProtKB-KW"/>
</dbReference>
<dbReference type="InterPro" id="IPR001356">
    <property type="entry name" value="HD"/>
</dbReference>
<protein>
    <recommendedName>
        <fullName evidence="5">KN homeodomain domain-containing protein</fullName>
    </recommendedName>
</protein>
<dbReference type="STRING" id="56216.A0A1A6GQN1"/>
<dbReference type="OrthoDB" id="10056939at2759"/>
<proteinExistence type="predicted"/>
<gene>
    <name evidence="6" type="ORF">A6R68_03275</name>
</gene>
<keyword evidence="1" id="KW-0238">DNA-binding</keyword>
<feature type="non-terminal residue" evidence="6">
    <location>
        <position position="1"/>
    </location>
</feature>